<evidence type="ECO:0000313" key="4">
    <source>
        <dbReference type="Proteomes" id="UP000499080"/>
    </source>
</evidence>
<gene>
    <name evidence="2" type="ORF">AVEN_55034_1</name>
    <name evidence="3" type="ORF">AVEN_67407_1</name>
</gene>
<reference evidence="3 4" key="1">
    <citation type="journal article" date="2019" name="Sci. Rep.">
        <title>Orb-weaving spider Araneus ventricosus genome elucidates the spidroin gene catalogue.</title>
        <authorList>
            <person name="Kono N."/>
            <person name="Nakamura H."/>
            <person name="Ohtoshi R."/>
            <person name="Moran D.A.P."/>
            <person name="Shinohara A."/>
            <person name="Yoshida Y."/>
            <person name="Fujiwara M."/>
            <person name="Mori M."/>
            <person name="Tomita M."/>
            <person name="Arakawa K."/>
        </authorList>
    </citation>
    <scope>NUCLEOTIDE SEQUENCE [LARGE SCALE GENOMIC DNA]</scope>
</reference>
<dbReference type="AlphaFoldDB" id="A0A4Y2NQH2"/>
<keyword evidence="4" id="KW-1185">Reference proteome</keyword>
<evidence type="ECO:0000313" key="3">
    <source>
        <dbReference type="EMBL" id="GBN41033.1"/>
    </source>
</evidence>
<protein>
    <submittedName>
        <fullName evidence="3">Uncharacterized protein</fullName>
    </submittedName>
</protein>
<feature type="transmembrane region" description="Helical" evidence="1">
    <location>
        <begin position="31"/>
        <end position="51"/>
    </location>
</feature>
<dbReference type="EMBL" id="BGPR01128999">
    <property type="protein sequence ID" value="GBN41033.1"/>
    <property type="molecule type" value="Genomic_DNA"/>
</dbReference>
<organism evidence="3 4">
    <name type="scientific">Araneus ventricosus</name>
    <name type="common">Orbweaver spider</name>
    <name type="synonym">Epeira ventricosa</name>
    <dbReference type="NCBI Taxonomy" id="182803"/>
    <lineage>
        <taxon>Eukaryota</taxon>
        <taxon>Metazoa</taxon>
        <taxon>Ecdysozoa</taxon>
        <taxon>Arthropoda</taxon>
        <taxon>Chelicerata</taxon>
        <taxon>Arachnida</taxon>
        <taxon>Araneae</taxon>
        <taxon>Araneomorphae</taxon>
        <taxon>Entelegynae</taxon>
        <taxon>Araneoidea</taxon>
        <taxon>Araneidae</taxon>
        <taxon>Araneus</taxon>
    </lineage>
</organism>
<dbReference type="EMBL" id="BGPR01128997">
    <property type="protein sequence ID" value="GBN41029.1"/>
    <property type="molecule type" value="Genomic_DNA"/>
</dbReference>
<dbReference type="OrthoDB" id="6426892at2759"/>
<accession>A0A4Y2NQH2</accession>
<name>A0A4Y2NQH2_ARAVE</name>
<evidence type="ECO:0000313" key="2">
    <source>
        <dbReference type="EMBL" id="GBN41029.1"/>
    </source>
</evidence>
<keyword evidence="1" id="KW-1133">Transmembrane helix</keyword>
<evidence type="ECO:0000256" key="1">
    <source>
        <dbReference type="SAM" id="Phobius"/>
    </source>
</evidence>
<keyword evidence="1" id="KW-0812">Transmembrane</keyword>
<sequence>MSVCLYVCEHDNSKTIRVTEMKFGYKIEGNGYAPAGIFALLALKWTVMMYFEGRRYERFLVASTSDVSPIANGEPPPPYEATKP</sequence>
<dbReference type="Proteomes" id="UP000499080">
    <property type="component" value="Unassembled WGS sequence"/>
</dbReference>
<keyword evidence="1" id="KW-0472">Membrane</keyword>
<comment type="caution">
    <text evidence="3">The sequence shown here is derived from an EMBL/GenBank/DDBJ whole genome shotgun (WGS) entry which is preliminary data.</text>
</comment>
<proteinExistence type="predicted"/>